<reference evidence="17" key="1">
    <citation type="journal article" date="2002" name="Science">
        <title>The draft genome of Ciona intestinalis: insights into chordate and vertebrate origins.</title>
        <authorList>
            <person name="Dehal P."/>
            <person name="Satou Y."/>
            <person name="Campbell R.K."/>
            <person name="Chapman J."/>
            <person name="Degnan B."/>
            <person name="De Tomaso A."/>
            <person name="Davidson B."/>
            <person name="Di Gregorio A."/>
            <person name="Gelpke M."/>
            <person name="Goodstein D.M."/>
            <person name="Harafuji N."/>
            <person name="Hastings K.E."/>
            <person name="Ho I."/>
            <person name="Hotta K."/>
            <person name="Huang W."/>
            <person name="Kawashima T."/>
            <person name="Lemaire P."/>
            <person name="Martinez D."/>
            <person name="Meinertzhagen I.A."/>
            <person name="Necula S."/>
            <person name="Nonaka M."/>
            <person name="Putnam N."/>
            <person name="Rash S."/>
            <person name="Saiga H."/>
            <person name="Satake M."/>
            <person name="Terry A."/>
            <person name="Yamada L."/>
            <person name="Wang H.G."/>
            <person name="Awazu S."/>
            <person name="Azumi K."/>
            <person name="Boore J."/>
            <person name="Branno M."/>
            <person name="Chin-Bow S."/>
            <person name="DeSantis R."/>
            <person name="Doyle S."/>
            <person name="Francino P."/>
            <person name="Keys D.N."/>
            <person name="Haga S."/>
            <person name="Hayashi H."/>
            <person name="Hino K."/>
            <person name="Imai K.S."/>
            <person name="Inaba K."/>
            <person name="Kano S."/>
            <person name="Kobayashi K."/>
            <person name="Kobayashi M."/>
            <person name="Lee B.I."/>
            <person name="Makabe K.W."/>
            <person name="Manohar C."/>
            <person name="Matassi G."/>
            <person name="Medina M."/>
            <person name="Mochizuki Y."/>
            <person name="Mount S."/>
            <person name="Morishita T."/>
            <person name="Miura S."/>
            <person name="Nakayama A."/>
            <person name="Nishizaka S."/>
            <person name="Nomoto H."/>
            <person name="Ohta F."/>
            <person name="Oishi K."/>
            <person name="Rigoutsos I."/>
            <person name="Sano M."/>
            <person name="Sasaki A."/>
            <person name="Sasakura Y."/>
            <person name="Shoguchi E."/>
            <person name="Shin-i T."/>
            <person name="Spagnuolo A."/>
            <person name="Stainier D."/>
            <person name="Suzuki M.M."/>
            <person name="Tassy O."/>
            <person name="Takatori N."/>
            <person name="Tokuoka M."/>
            <person name="Yagi K."/>
            <person name="Yoshizaki F."/>
            <person name="Wada S."/>
            <person name="Zhang C."/>
            <person name="Hyatt P.D."/>
            <person name="Larimer F."/>
            <person name="Detter C."/>
            <person name="Doggett N."/>
            <person name="Glavina T."/>
            <person name="Hawkins T."/>
            <person name="Richardson P."/>
            <person name="Lucas S."/>
            <person name="Kohara Y."/>
            <person name="Levine M."/>
            <person name="Satoh N."/>
            <person name="Rokhsar D.S."/>
        </authorList>
    </citation>
    <scope>NUCLEOTIDE SEQUENCE [LARGE SCALE GENOMIC DNA]</scope>
</reference>
<comment type="subunit">
    <text evidence="14">Oligomer of disulfide-linked homodimers.</text>
</comment>
<evidence type="ECO:0000256" key="3">
    <source>
        <dbReference type="ARBA" id="ARBA00022525"/>
    </source>
</evidence>
<reference evidence="16" key="2">
    <citation type="journal article" date="2008" name="Genome Biol.">
        <title>Improved genome assembly and evidence-based global gene model set for the chordate Ciona intestinalis: new insight into intron and operon populations.</title>
        <authorList>
            <person name="Satou Y."/>
            <person name="Mineta K."/>
            <person name="Ogasawara M."/>
            <person name="Sasakura Y."/>
            <person name="Shoguchi E."/>
            <person name="Ueno K."/>
            <person name="Yamada L."/>
            <person name="Matsumoto J."/>
            <person name="Wasserscheid J."/>
            <person name="Dewar K."/>
            <person name="Wiley G.B."/>
            <person name="Macmil S.L."/>
            <person name="Roe B.A."/>
            <person name="Zeller R.W."/>
            <person name="Hastings K.E."/>
            <person name="Lemaire P."/>
            <person name="Lindquist E."/>
            <person name="Endo T."/>
            <person name="Hotta K."/>
            <person name="Inaba K."/>
        </authorList>
    </citation>
    <scope>NUCLEOTIDE SEQUENCE [LARGE SCALE GENOMIC DNA]</scope>
    <source>
        <strain evidence="16">wild type</strain>
    </source>
</reference>
<dbReference type="GO" id="GO:0008236">
    <property type="term" value="F:serine-type peptidase activity"/>
    <property type="evidence" value="ECO:0007669"/>
    <property type="project" value="UniProtKB-KW"/>
</dbReference>
<dbReference type="STRING" id="7719.ENSCINP00000035540"/>
<dbReference type="InterPro" id="IPR049419">
    <property type="entry name" value="Reelin_subrepeat-B"/>
</dbReference>
<keyword evidence="4" id="KW-0272">Extracellular matrix</keyword>
<evidence type="ECO:0000256" key="7">
    <source>
        <dbReference type="ARBA" id="ARBA00022801"/>
    </source>
</evidence>
<keyword evidence="8" id="KW-0720">Serine protease</keyword>
<dbReference type="GeneTree" id="ENSGT00580000081623"/>
<evidence type="ECO:0000313" key="16">
    <source>
        <dbReference type="Ensembl" id="ENSCINP00000035540.1"/>
    </source>
</evidence>
<reference evidence="16" key="4">
    <citation type="submission" date="2025-09" db="UniProtKB">
        <authorList>
            <consortium name="Ensembl"/>
        </authorList>
    </citation>
    <scope>IDENTIFICATION</scope>
</reference>
<keyword evidence="7" id="KW-0378">Hydrolase</keyword>
<evidence type="ECO:0000256" key="10">
    <source>
        <dbReference type="ARBA" id="ARBA00022837"/>
    </source>
</evidence>
<organism evidence="16 17">
    <name type="scientific">Ciona intestinalis</name>
    <name type="common">Transparent sea squirt</name>
    <name type="synonym">Ascidia intestinalis</name>
    <dbReference type="NCBI Taxonomy" id="7719"/>
    <lineage>
        <taxon>Eukaryota</taxon>
        <taxon>Metazoa</taxon>
        <taxon>Chordata</taxon>
        <taxon>Tunicata</taxon>
        <taxon>Ascidiacea</taxon>
        <taxon>Phlebobranchia</taxon>
        <taxon>Cionidae</taxon>
        <taxon>Ciona</taxon>
    </lineage>
</organism>
<comment type="similarity">
    <text evidence="12">Belongs to the reelin family.</text>
</comment>
<keyword evidence="9" id="KW-0862">Zinc</keyword>
<dbReference type="GO" id="GO:0046872">
    <property type="term" value="F:metal ion binding"/>
    <property type="evidence" value="ECO:0007669"/>
    <property type="project" value="UniProtKB-KW"/>
</dbReference>
<evidence type="ECO:0000256" key="1">
    <source>
        <dbReference type="ARBA" id="ARBA00004498"/>
    </source>
</evidence>
<dbReference type="Proteomes" id="UP000008144">
    <property type="component" value="Chromosome 5"/>
</dbReference>
<dbReference type="GO" id="GO:0007155">
    <property type="term" value="P:cell adhesion"/>
    <property type="evidence" value="ECO:0007669"/>
    <property type="project" value="UniProtKB-KW"/>
</dbReference>
<evidence type="ECO:0000256" key="9">
    <source>
        <dbReference type="ARBA" id="ARBA00022833"/>
    </source>
</evidence>
<proteinExistence type="inferred from homology"/>
<protein>
    <recommendedName>
        <fullName evidence="13">Reelin</fullName>
    </recommendedName>
</protein>
<dbReference type="InterPro" id="IPR034968">
    <property type="entry name" value="Reelin"/>
</dbReference>
<dbReference type="Ensembl" id="ENSCINT00000033955.1">
    <property type="protein sequence ID" value="ENSCINP00000035540.1"/>
    <property type="gene ID" value="ENSCING00000023898.1"/>
</dbReference>
<dbReference type="GO" id="GO:0006508">
    <property type="term" value="P:proteolysis"/>
    <property type="evidence" value="ECO:0007669"/>
    <property type="project" value="UniProtKB-KW"/>
</dbReference>
<keyword evidence="3" id="KW-0964">Secreted</keyword>
<evidence type="ECO:0000256" key="13">
    <source>
        <dbReference type="ARBA" id="ARBA00023900"/>
    </source>
</evidence>
<dbReference type="HOGENOM" id="CLU_1345865_0_0_1"/>
<evidence type="ECO:0000256" key="8">
    <source>
        <dbReference type="ARBA" id="ARBA00022825"/>
    </source>
</evidence>
<evidence type="ECO:0000256" key="15">
    <source>
        <dbReference type="ARBA" id="ARBA00046064"/>
    </source>
</evidence>
<sequence>MYATVVGGVIDDVCGDLGFETALHFTGGCSRKLTTVPLDTTDADFVQFNFRFSCNTNPGNPVNRDTGVMIDYSRNGGITWNALFELYNDGNNEESRFVNIMLPRESRGVGVQIRWWQPSFTASGADDWAIDNLFIGGKREEKMLSDAFTIHNYNVRPAGLYLDRDDKDMWQFYDNTYPSNFCGRMNVIRAGDNTGLPVSVGTKD</sequence>
<dbReference type="InParanoid" id="H2Y0V6"/>
<dbReference type="PANTHER" id="PTHR11841:SF1">
    <property type="entry name" value="REELIN"/>
    <property type="match status" value="1"/>
</dbReference>
<evidence type="ECO:0000256" key="4">
    <source>
        <dbReference type="ARBA" id="ARBA00022530"/>
    </source>
</evidence>
<name>H2Y0V6_CIOIN</name>
<evidence type="ECO:0000256" key="2">
    <source>
        <dbReference type="ARBA" id="ARBA00022473"/>
    </source>
</evidence>
<keyword evidence="6" id="KW-0479">Metal-binding</keyword>
<keyword evidence="5" id="KW-0645">Protease</keyword>
<dbReference type="Gene3D" id="2.60.120.260">
    <property type="entry name" value="Galactose-binding domain-like"/>
    <property type="match status" value="1"/>
</dbReference>
<evidence type="ECO:0000256" key="12">
    <source>
        <dbReference type="ARBA" id="ARBA00023773"/>
    </source>
</evidence>
<dbReference type="EMBL" id="EAAA01002069">
    <property type="status" value="NOT_ANNOTATED_CDS"/>
    <property type="molecule type" value="Genomic_DNA"/>
</dbReference>
<dbReference type="AlphaFoldDB" id="H2Y0V6"/>
<comment type="function">
    <text evidence="15">Extracellular matrix serine protease secreted by pioneer neurons that plays a role in layering of neurons in the cerebral cortex and cerebellum by coordinating cell positioning during neurodevelopment. Regulates microtubule function in neurons and neuronal migration. Binding to the extracellular domains of lipoprotein receptors VLDLR and LRP8/APOER2 induces tyrosine phosphorylation of DAB1 and modulation of TAU phosphorylation. Affects migration of sympathetic preganglionic neurons in the spinal cord, where it seems to act as a barrier to neuronal migration. Enzymatic activity is important for the modulation of cell adhesion.</text>
</comment>
<dbReference type="GO" id="GO:0070325">
    <property type="term" value="F:lipoprotein particle receptor binding"/>
    <property type="evidence" value="ECO:0007669"/>
    <property type="project" value="InterPro"/>
</dbReference>
<keyword evidence="10" id="KW-0106">Calcium</keyword>
<accession>H2Y0V6</accession>
<evidence type="ECO:0000256" key="6">
    <source>
        <dbReference type="ARBA" id="ARBA00022723"/>
    </source>
</evidence>
<dbReference type="GO" id="GO:0001764">
    <property type="term" value="P:neuron migration"/>
    <property type="evidence" value="ECO:0007669"/>
    <property type="project" value="InterPro"/>
</dbReference>
<dbReference type="Pfam" id="PF21471">
    <property type="entry name" value="Reelin_subrepeat-B"/>
    <property type="match status" value="1"/>
</dbReference>
<keyword evidence="2" id="KW-0217">Developmental protein</keyword>
<evidence type="ECO:0000313" key="17">
    <source>
        <dbReference type="Proteomes" id="UP000008144"/>
    </source>
</evidence>
<dbReference type="GO" id="GO:0007417">
    <property type="term" value="P:central nervous system development"/>
    <property type="evidence" value="ECO:0007669"/>
    <property type="project" value="InterPro"/>
</dbReference>
<evidence type="ECO:0000256" key="11">
    <source>
        <dbReference type="ARBA" id="ARBA00022889"/>
    </source>
</evidence>
<reference evidence="16" key="3">
    <citation type="submission" date="2025-08" db="UniProtKB">
        <authorList>
            <consortium name="Ensembl"/>
        </authorList>
    </citation>
    <scope>IDENTIFICATION</scope>
</reference>
<keyword evidence="11" id="KW-0130">Cell adhesion</keyword>
<keyword evidence="17" id="KW-1185">Reference proteome</keyword>
<dbReference type="PANTHER" id="PTHR11841">
    <property type="entry name" value="REELIN"/>
    <property type="match status" value="1"/>
</dbReference>
<evidence type="ECO:0000256" key="14">
    <source>
        <dbReference type="ARBA" id="ARBA00044961"/>
    </source>
</evidence>
<evidence type="ECO:0000256" key="5">
    <source>
        <dbReference type="ARBA" id="ARBA00022670"/>
    </source>
</evidence>
<comment type="subcellular location">
    <subcellularLocation>
        <location evidence="1">Secreted</location>
        <location evidence="1">Extracellular space</location>
        <location evidence="1">Extracellular matrix</location>
    </subcellularLocation>
</comment>